<feature type="region of interest" description="Disordered" evidence="1">
    <location>
        <begin position="60"/>
        <end position="79"/>
    </location>
</feature>
<dbReference type="RefSeq" id="XP_032114245.1">
    <property type="nucleotide sequence ID" value="XM_032258354.1"/>
</dbReference>
<evidence type="ECO:0000256" key="1">
    <source>
        <dbReference type="SAM" id="MobiDB-lite"/>
    </source>
</evidence>
<accession>A0A6J3G920</accession>
<dbReference type="Proteomes" id="UP000504640">
    <property type="component" value="Unplaced"/>
</dbReference>
<protein>
    <submittedName>
        <fullName evidence="3">A-kinase anchor protein 17B</fullName>
    </submittedName>
</protein>
<evidence type="ECO:0000313" key="3">
    <source>
        <dbReference type="RefSeq" id="XP_032114245.1"/>
    </source>
</evidence>
<evidence type="ECO:0000313" key="2">
    <source>
        <dbReference type="Proteomes" id="UP000504640"/>
    </source>
</evidence>
<dbReference type="GeneID" id="116536605"/>
<organism evidence="2 3">
    <name type="scientific">Sapajus apella</name>
    <name type="common">Brown-capped capuchin</name>
    <name type="synonym">Cebus apella</name>
    <dbReference type="NCBI Taxonomy" id="9515"/>
    <lineage>
        <taxon>Eukaryota</taxon>
        <taxon>Metazoa</taxon>
        <taxon>Chordata</taxon>
        <taxon>Craniata</taxon>
        <taxon>Vertebrata</taxon>
        <taxon>Euteleostomi</taxon>
        <taxon>Mammalia</taxon>
        <taxon>Eutheria</taxon>
        <taxon>Euarchontoglires</taxon>
        <taxon>Primates</taxon>
        <taxon>Haplorrhini</taxon>
        <taxon>Platyrrhini</taxon>
        <taxon>Cebidae</taxon>
        <taxon>Cebinae</taxon>
        <taxon>Sapajus</taxon>
    </lineage>
</organism>
<dbReference type="PANTHER" id="PTHR12484:SF1">
    <property type="entry name" value="A-KINASE ANCHOR PROTEIN 17B"/>
    <property type="match status" value="1"/>
</dbReference>
<gene>
    <name evidence="3" type="primary">LOC116536605</name>
</gene>
<name>A0A6J3G920_SAPAP</name>
<proteinExistence type="predicted"/>
<sequence length="492" mass="58000">MKKITRDHLHKSSHCLREENLRCSPREQRTGTLLGDDEYEYSLFFERNSLEITIIKGQPLENKDHHGSSESRSRLSGRGDGRKLKIYETDAFFDYLFNYYEAPQYTRICLETSPAAGTRQWQRDVQAKGDGFQISLRKCRHHSINSSQVENLEREKQVQEDDYSSKICTQDREHKQGNVDYARECANGFNTHYQETAHEAGDQLSPTDGNSCLLEKTQTYHIEYSKSTRKSQVSPPQRSTGLGLQLTDFLEDISSDSECFSETLSINKEEETSVATFNSFSEKEPLYTDKMITCKQDTWSSQQTCFSKWKRDGEEKYSNYKFRTPGRKFRYEPRWRFSWHRGESNFIRHENNNGQMKKQLAPKYSFDEGYYQEPCSYYLLEDVTRKRMRFSDSMFDQQVNYGPFQVPVASSISASSFYFGDFRRRRTPWKSEYNQNARKFRGANYFKFNSNYSRHNDQEYFDYGSYSGNNYTGPLNFKFFDGHLGQEYPFSQ</sequence>
<keyword evidence="2" id="KW-1185">Reference proteome</keyword>
<dbReference type="AlphaFoldDB" id="A0A6J3G920"/>
<dbReference type="PANTHER" id="PTHR12484">
    <property type="entry name" value="B-LYMPHOCYTE ANTIGEN-RELATED"/>
    <property type="match status" value="1"/>
</dbReference>
<reference evidence="3" key="1">
    <citation type="submission" date="2025-08" db="UniProtKB">
        <authorList>
            <consortium name="RefSeq"/>
        </authorList>
    </citation>
    <scope>IDENTIFICATION</scope>
    <source>
        <tissue evidence="3">Blood</tissue>
    </source>
</reference>
<feature type="compositionally biased region" description="Basic and acidic residues" evidence="1">
    <location>
        <begin position="61"/>
        <end position="79"/>
    </location>
</feature>
<dbReference type="InterPro" id="IPR056852">
    <property type="entry name" value="AK17A/B"/>
</dbReference>